<keyword evidence="5" id="KW-0694">RNA-binding</keyword>
<comment type="similarity">
    <text evidence="7">Belongs to the argonaute family. Piwi subfamily.</text>
</comment>
<dbReference type="EMBL" id="CAXITT010000101">
    <property type="protein sequence ID" value="CAL1531948.1"/>
    <property type="molecule type" value="Genomic_DNA"/>
</dbReference>
<dbReference type="GO" id="GO:0003723">
    <property type="term" value="F:RNA binding"/>
    <property type="evidence" value="ECO:0007669"/>
    <property type="project" value="UniProtKB-KW"/>
</dbReference>
<dbReference type="Pfam" id="PF23278">
    <property type="entry name" value="Piwi_N"/>
    <property type="match status" value="1"/>
</dbReference>
<dbReference type="Gene3D" id="3.40.50.2300">
    <property type="match status" value="1"/>
</dbReference>
<evidence type="ECO:0000256" key="7">
    <source>
        <dbReference type="ARBA" id="ARBA00038291"/>
    </source>
</evidence>
<dbReference type="AlphaFoldDB" id="A0AAV2HEZ4"/>
<feature type="domain" description="Piwi" evidence="10">
    <location>
        <begin position="564"/>
        <end position="853"/>
    </location>
</feature>
<evidence type="ECO:0000313" key="12">
    <source>
        <dbReference type="Proteomes" id="UP001497497"/>
    </source>
</evidence>
<dbReference type="SMART" id="SM00950">
    <property type="entry name" value="Piwi"/>
    <property type="match status" value="1"/>
</dbReference>
<dbReference type="Gene3D" id="2.170.260.10">
    <property type="entry name" value="paz domain"/>
    <property type="match status" value="1"/>
</dbReference>
<keyword evidence="6" id="KW-0943">RNA-mediated gene silencing</keyword>
<dbReference type="GO" id="GO:0030154">
    <property type="term" value="P:cell differentiation"/>
    <property type="evidence" value="ECO:0007669"/>
    <property type="project" value="UniProtKB-KW"/>
</dbReference>
<name>A0AAV2HEZ4_LYMST</name>
<dbReference type="CDD" id="cd04658">
    <property type="entry name" value="Piwi_piwi-like_Euk"/>
    <property type="match status" value="1"/>
</dbReference>
<dbReference type="Gene3D" id="3.30.420.10">
    <property type="entry name" value="Ribonuclease H-like superfamily/Ribonuclease H"/>
    <property type="match status" value="1"/>
</dbReference>
<dbReference type="PROSITE" id="PS50821">
    <property type="entry name" value="PAZ"/>
    <property type="match status" value="1"/>
</dbReference>
<protein>
    <submittedName>
        <fullName evidence="11">Uncharacterized protein</fullName>
    </submittedName>
</protein>
<evidence type="ECO:0000256" key="5">
    <source>
        <dbReference type="ARBA" id="ARBA00022884"/>
    </source>
</evidence>
<gene>
    <name evidence="11" type="ORF">GSLYS_00006027001</name>
</gene>
<comment type="caution">
    <text evidence="11">The sequence shown here is derived from an EMBL/GenBank/DDBJ whole genome shotgun (WGS) entry which is preliminary data.</text>
</comment>
<dbReference type="SMART" id="SM00949">
    <property type="entry name" value="PAZ"/>
    <property type="match status" value="1"/>
</dbReference>
<keyword evidence="2" id="KW-0217">Developmental protein</keyword>
<evidence type="ECO:0000259" key="10">
    <source>
        <dbReference type="PROSITE" id="PS50822"/>
    </source>
</evidence>
<dbReference type="CDD" id="cd02845">
    <property type="entry name" value="PAZ_piwi_like"/>
    <property type="match status" value="1"/>
</dbReference>
<dbReference type="InterPro" id="IPR036085">
    <property type="entry name" value="PAZ_dom_sf"/>
</dbReference>
<dbReference type="SUPFAM" id="SSF53098">
    <property type="entry name" value="Ribonuclease H-like"/>
    <property type="match status" value="1"/>
</dbReference>
<evidence type="ECO:0000313" key="11">
    <source>
        <dbReference type="EMBL" id="CAL1531948.1"/>
    </source>
</evidence>
<evidence type="ECO:0000256" key="3">
    <source>
        <dbReference type="ARBA" id="ARBA00022490"/>
    </source>
</evidence>
<accession>A0AAV2HEZ4</accession>
<dbReference type="InterPro" id="IPR003100">
    <property type="entry name" value="PAZ_dom"/>
</dbReference>
<reference evidence="11 12" key="1">
    <citation type="submission" date="2024-04" db="EMBL/GenBank/DDBJ databases">
        <authorList>
            <consortium name="Genoscope - CEA"/>
            <person name="William W."/>
        </authorList>
    </citation>
    <scope>NUCLEOTIDE SEQUENCE [LARGE SCALE GENOMIC DNA]</scope>
</reference>
<dbReference type="SUPFAM" id="SSF101690">
    <property type="entry name" value="PAZ domain"/>
    <property type="match status" value="1"/>
</dbReference>
<sequence>MADTKSGSGRARGRGPISKKPTEEPVRPGLNPPQTEIEKKFSSGRGRCNYRRSQIVDPGEVSHMPRVDQREEAVSGISKAMEAVTLKKCYAYDQYTVQEYGPSALKHEVFLGTSGTKINLKTNYFEVSLDEDLHIFQYHVAFKPEIENVRIKYFLIAQLANTVGKVKCFDGGILYLQTRLPKDPMTCLTTRKDDSQVNVTFTFVGEVHANTPQFLQIVNLLFRRAQVALQMKLIRHNFFMPQLGIQVKEHKVEIMPGYTTSILRYDFGNLLVVDTIHKILRVDTVLDVLYFLYKSNKDDFQTKALKELVGQIVMTRYNNKTYRIDDIDFNSTASSTFEKNGEVISFQDYYSKAWTLEITDPDQPLLISRPTEKDLRRGEKQMVRIIPELCVLTGLDDKLRSNYKAMKDLAEHTRLGPPARIKQIQSLLDRVNCSDKVAEVLEPWHINISSTMMSIEGRQLPAEKLLVRDIKGAVTNISYDIKEADWSRGMRNISLLNPVHMDNWMIIYPRQIAKSSSEFSNCLTNVGRQMKMRIAEPIALEISDDRNDSYLQAIRQNLSSDVQMVVCVAPNAKKDRYDAIKKCCCIDNPVPSQVILARTLDKKTSLMSVATKIAIQMNCKMGGEVWGAEIPVQGLMVVGVDTYHDSAQKNQSVGALVASLNKECTRYFSKTEYHPTKDDLMRNLQPLLTGALKKYHSVNGALPRKIILFRDGVGDGQLKTVFNCEIEQVQAALKDSGGQEYSPGFAFIVVKKRINTRLFAVDGNPSPGTVVDHTITKPSWFDFFLVSQSVRQGTVSPTSYNVIYDATGLQPDHIQRLTYKMTHLYFNWQGTIRVPAPCQYAHKLAFLQGQSLHREFSGYLADKLFYL</sequence>
<organism evidence="11 12">
    <name type="scientific">Lymnaea stagnalis</name>
    <name type="common">Great pond snail</name>
    <name type="synonym">Helix stagnalis</name>
    <dbReference type="NCBI Taxonomy" id="6523"/>
    <lineage>
        <taxon>Eukaryota</taxon>
        <taxon>Metazoa</taxon>
        <taxon>Spiralia</taxon>
        <taxon>Lophotrochozoa</taxon>
        <taxon>Mollusca</taxon>
        <taxon>Gastropoda</taxon>
        <taxon>Heterobranchia</taxon>
        <taxon>Euthyneura</taxon>
        <taxon>Panpulmonata</taxon>
        <taxon>Hygrophila</taxon>
        <taxon>Lymnaeoidea</taxon>
        <taxon>Lymnaeidae</taxon>
        <taxon>Lymnaea</taxon>
    </lineage>
</organism>
<dbReference type="GO" id="GO:0031047">
    <property type="term" value="P:regulatory ncRNA-mediated gene silencing"/>
    <property type="evidence" value="ECO:0007669"/>
    <property type="project" value="UniProtKB-KW"/>
</dbReference>
<keyword evidence="12" id="KW-1185">Reference proteome</keyword>
<evidence type="ECO:0000256" key="4">
    <source>
        <dbReference type="ARBA" id="ARBA00022782"/>
    </source>
</evidence>
<dbReference type="PROSITE" id="PS50822">
    <property type="entry name" value="PIWI"/>
    <property type="match status" value="1"/>
</dbReference>
<dbReference type="GO" id="GO:0005737">
    <property type="term" value="C:cytoplasm"/>
    <property type="evidence" value="ECO:0007669"/>
    <property type="project" value="UniProtKB-SubCell"/>
</dbReference>
<proteinExistence type="inferred from homology"/>
<dbReference type="FunFam" id="3.30.420.10:FF:000014">
    <property type="entry name" value="Piwi-like RNA-mediated gene silencing 1"/>
    <property type="match status" value="1"/>
</dbReference>
<dbReference type="PANTHER" id="PTHR22891">
    <property type="entry name" value="EUKARYOTIC TRANSLATION INITIATION FACTOR 2C"/>
    <property type="match status" value="1"/>
</dbReference>
<evidence type="ECO:0000259" key="9">
    <source>
        <dbReference type="PROSITE" id="PS50821"/>
    </source>
</evidence>
<dbReference type="InterPro" id="IPR003165">
    <property type="entry name" value="Piwi"/>
</dbReference>
<dbReference type="Pfam" id="PF02170">
    <property type="entry name" value="PAZ"/>
    <property type="match status" value="1"/>
</dbReference>
<evidence type="ECO:0000256" key="8">
    <source>
        <dbReference type="SAM" id="MobiDB-lite"/>
    </source>
</evidence>
<comment type="subcellular location">
    <subcellularLocation>
        <location evidence="1">Cytoplasm</location>
    </subcellularLocation>
</comment>
<keyword evidence="3" id="KW-0963">Cytoplasm</keyword>
<dbReference type="InterPro" id="IPR036397">
    <property type="entry name" value="RNaseH_sf"/>
</dbReference>
<dbReference type="FunFam" id="2.170.260.10:FF:000003">
    <property type="entry name" value="Piwi-like RNA-mediated gene silencing 2"/>
    <property type="match status" value="1"/>
</dbReference>
<dbReference type="Proteomes" id="UP001497497">
    <property type="component" value="Unassembled WGS sequence"/>
</dbReference>
<evidence type="ECO:0000256" key="2">
    <source>
        <dbReference type="ARBA" id="ARBA00022473"/>
    </source>
</evidence>
<evidence type="ECO:0000256" key="6">
    <source>
        <dbReference type="ARBA" id="ARBA00023158"/>
    </source>
</evidence>
<feature type="region of interest" description="Disordered" evidence="8">
    <location>
        <begin position="1"/>
        <end position="43"/>
    </location>
</feature>
<keyword evidence="4" id="KW-0221">Differentiation</keyword>
<feature type="domain" description="PAZ" evidence="9">
    <location>
        <begin position="287"/>
        <end position="394"/>
    </location>
</feature>
<evidence type="ECO:0000256" key="1">
    <source>
        <dbReference type="ARBA" id="ARBA00004496"/>
    </source>
</evidence>
<dbReference type="InterPro" id="IPR012337">
    <property type="entry name" value="RNaseH-like_sf"/>
</dbReference>
<dbReference type="Pfam" id="PF02171">
    <property type="entry name" value="Piwi"/>
    <property type="match status" value="1"/>
</dbReference>